<dbReference type="Gene3D" id="1.10.472.10">
    <property type="entry name" value="Cyclin-like"/>
    <property type="match status" value="1"/>
</dbReference>
<dbReference type="Proteomes" id="UP000436088">
    <property type="component" value="Unassembled WGS sequence"/>
</dbReference>
<organism evidence="1 2">
    <name type="scientific">Hibiscus syriacus</name>
    <name type="common">Rose of Sharon</name>
    <dbReference type="NCBI Taxonomy" id="106335"/>
    <lineage>
        <taxon>Eukaryota</taxon>
        <taxon>Viridiplantae</taxon>
        <taxon>Streptophyta</taxon>
        <taxon>Embryophyta</taxon>
        <taxon>Tracheophyta</taxon>
        <taxon>Spermatophyta</taxon>
        <taxon>Magnoliopsida</taxon>
        <taxon>eudicotyledons</taxon>
        <taxon>Gunneridae</taxon>
        <taxon>Pentapetalae</taxon>
        <taxon>rosids</taxon>
        <taxon>malvids</taxon>
        <taxon>Malvales</taxon>
        <taxon>Malvaceae</taxon>
        <taxon>Malvoideae</taxon>
        <taxon>Hibiscus</taxon>
    </lineage>
</organism>
<sequence length="388" mass="43878">MDDLLCDEVWLSSPETEYCRLKDNGYADSFYTTKEDSEQAIVICLEKELSYMPEPGYLDYLLSSNLVFARFRAVQWLIKALKWRLCSTTTYSYIELITSNIICDLSYYLQKELINQVNKTLLKPILDSKLLPYPPSFVAVSALWCNPEASISREHYPSSPVTVLLMERIVDIIDCRVDLSVFGMPLPGSNVDNDDVSDSGVGYSQGRVSTLELSFRSHLDPTITVAGGWKHKIGKLGFSGNPNLLHILRRECETCPEDFGVIADSFVMKLGQSVGVRYPSLWRWNHIWPIRREVEPGNWISFVVKLKFNVSCFVLRPISFAVKLKLTLKLESLLADTSSLIWISFVVKLKSNLEMDASCAHDSLRREVETAGGPFVVKLSLEIGYPSS</sequence>
<evidence type="ECO:0000313" key="1">
    <source>
        <dbReference type="EMBL" id="KAE8687007.1"/>
    </source>
</evidence>
<dbReference type="AlphaFoldDB" id="A0A6A2Z5N0"/>
<accession>A0A6A2Z5N0</accession>
<reference evidence="1" key="1">
    <citation type="submission" date="2019-09" db="EMBL/GenBank/DDBJ databases">
        <title>Draft genome information of white flower Hibiscus syriacus.</title>
        <authorList>
            <person name="Kim Y.-M."/>
        </authorList>
    </citation>
    <scope>NUCLEOTIDE SEQUENCE [LARGE SCALE GENOMIC DNA]</scope>
    <source>
        <strain evidence="1">YM2019G1</strain>
    </source>
</reference>
<gene>
    <name evidence="1" type="ORF">F3Y22_tig00111027pilonHSYRG00727</name>
</gene>
<dbReference type="EMBL" id="VEPZ02001209">
    <property type="protein sequence ID" value="KAE8687007.1"/>
    <property type="molecule type" value="Genomic_DNA"/>
</dbReference>
<comment type="caution">
    <text evidence="1">The sequence shown here is derived from an EMBL/GenBank/DDBJ whole genome shotgun (WGS) entry which is preliminary data.</text>
</comment>
<protein>
    <submittedName>
        <fullName evidence="1">Uncharacterized protein</fullName>
    </submittedName>
</protein>
<evidence type="ECO:0000313" key="2">
    <source>
        <dbReference type="Proteomes" id="UP000436088"/>
    </source>
</evidence>
<keyword evidence="2" id="KW-1185">Reference proteome</keyword>
<name>A0A6A2Z5N0_HIBSY</name>
<proteinExistence type="predicted"/>